<dbReference type="PANTHER" id="PTHR12001">
    <property type="entry name" value="GERANYLGERANYL PYROPHOSPHATE SYNTHASE"/>
    <property type="match status" value="1"/>
</dbReference>
<dbReference type="Pfam" id="PF00348">
    <property type="entry name" value="polyprenyl_synt"/>
    <property type="match status" value="1"/>
</dbReference>
<dbReference type="SUPFAM" id="SSF48576">
    <property type="entry name" value="Terpenoid synthases"/>
    <property type="match status" value="1"/>
</dbReference>
<keyword evidence="3" id="KW-1185">Reference proteome</keyword>
<organism evidence="2 3">
    <name type="scientific">Mytilus edulis</name>
    <name type="common">Blue mussel</name>
    <dbReference type="NCBI Taxonomy" id="6550"/>
    <lineage>
        <taxon>Eukaryota</taxon>
        <taxon>Metazoa</taxon>
        <taxon>Spiralia</taxon>
        <taxon>Lophotrochozoa</taxon>
        <taxon>Mollusca</taxon>
        <taxon>Bivalvia</taxon>
        <taxon>Autobranchia</taxon>
        <taxon>Pteriomorphia</taxon>
        <taxon>Mytilida</taxon>
        <taxon>Mytiloidea</taxon>
        <taxon>Mytilidae</taxon>
        <taxon>Mytilinae</taxon>
        <taxon>Mytilus</taxon>
    </lineage>
</organism>
<dbReference type="GO" id="GO:0097269">
    <property type="term" value="F:all-trans-decaprenyl-diphosphate synthase activity"/>
    <property type="evidence" value="ECO:0007669"/>
    <property type="project" value="UniProtKB-EC"/>
</dbReference>
<proteinExistence type="inferred from homology"/>
<dbReference type="EMBL" id="CAJPWZ010001850">
    <property type="protein sequence ID" value="CAG2225507.1"/>
    <property type="molecule type" value="Genomic_DNA"/>
</dbReference>
<gene>
    <name evidence="2" type="ORF">MEDL_38593</name>
</gene>
<name>A0A8S3T8U2_MYTED</name>
<dbReference type="AlphaFoldDB" id="A0A8S3T8U2"/>
<dbReference type="GO" id="GO:0005739">
    <property type="term" value="C:mitochondrion"/>
    <property type="evidence" value="ECO:0007669"/>
    <property type="project" value="TreeGrafter"/>
</dbReference>
<reference evidence="2" key="1">
    <citation type="submission" date="2021-03" db="EMBL/GenBank/DDBJ databases">
        <authorList>
            <person name="Bekaert M."/>
        </authorList>
    </citation>
    <scope>NUCLEOTIDE SEQUENCE</scope>
</reference>
<comment type="similarity">
    <text evidence="1">Belongs to the FPP/GGPP synthase family.</text>
</comment>
<evidence type="ECO:0000256" key="1">
    <source>
        <dbReference type="RuleBase" id="RU004466"/>
    </source>
</evidence>
<accession>A0A8S3T8U2</accession>
<keyword evidence="1 2" id="KW-0808">Transferase</keyword>
<dbReference type="CDD" id="cd00867">
    <property type="entry name" value="Trans_IPPS"/>
    <property type="match status" value="1"/>
</dbReference>
<dbReference type="EC" id="2.5.1.91" evidence="2"/>
<evidence type="ECO:0000313" key="2">
    <source>
        <dbReference type="EMBL" id="CAG2225507.1"/>
    </source>
</evidence>
<dbReference type="GO" id="GO:1990234">
    <property type="term" value="C:transferase complex"/>
    <property type="evidence" value="ECO:0007669"/>
    <property type="project" value="TreeGrafter"/>
</dbReference>
<dbReference type="GO" id="GO:0008299">
    <property type="term" value="P:isoprenoid biosynthetic process"/>
    <property type="evidence" value="ECO:0007669"/>
    <property type="project" value="InterPro"/>
</dbReference>
<dbReference type="OrthoDB" id="9983019at2759"/>
<dbReference type="InterPro" id="IPR008949">
    <property type="entry name" value="Isoprenoid_synthase_dom_sf"/>
</dbReference>
<evidence type="ECO:0000313" key="3">
    <source>
        <dbReference type="Proteomes" id="UP000683360"/>
    </source>
</evidence>
<dbReference type="InterPro" id="IPR000092">
    <property type="entry name" value="Polyprenyl_synt"/>
</dbReference>
<protein>
    <submittedName>
        <fullName evidence="2">PDSS2</fullName>
        <ecNumber evidence="2">2.5.1.91</ecNumber>
    </submittedName>
</protein>
<dbReference type="Gene3D" id="1.10.600.10">
    <property type="entry name" value="Farnesyl Diphosphate Synthase"/>
    <property type="match status" value="1"/>
</dbReference>
<sequence>MEQSSFRCRETCRLSNFIDGAQMFLSDEISNVAIQMRKLVGSKHPLLQTARGLIYNDSHTLQTRGLIVLLVCKAAGQPSGSDQDIDNSQRALAEITEMIYTACLIHKGVVNMSDFDRVDEVLEGMSSGNKMATLTGDFLLANACTELARLENTQVVENISCAIGNSMEAEFTKIKNSKTDVTFDDWLDQTYLTSGSLLAHSCQSALLLVGHNESYQTAAFNLGKNLAITRQLYEDINRGPVPRKQIFRLHPRITRRSQRTKKVVKKNKRQWGVTTINSKGLTFINVNGIDTSEIDYFLYTDPKCEPSKRLIDLPSNVSDHHPISMRIKCNITREQQSRNSGKQKHKIRWNKVDKSRYEETISRNIGDFIERLNSDKVDIEVITLQAMDLLSDTAKQLDQKKTYGKNKLKLNVWNKEISESLEANKLAYKNWKSAGRPPNIDNLLLTEKKLTRNKLQDSH</sequence>
<dbReference type="Proteomes" id="UP000683360">
    <property type="component" value="Unassembled WGS sequence"/>
</dbReference>
<dbReference type="GO" id="GO:0006744">
    <property type="term" value="P:ubiquinone biosynthetic process"/>
    <property type="evidence" value="ECO:0007669"/>
    <property type="project" value="TreeGrafter"/>
</dbReference>
<dbReference type="PANTHER" id="PTHR12001:SF55">
    <property type="entry name" value="ALL TRANS-POLYPRENYL-DIPHOSPHATE SYNTHASE PDSS2"/>
    <property type="match status" value="1"/>
</dbReference>
<comment type="caution">
    <text evidence="2">The sequence shown here is derived from an EMBL/GenBank/DDBJ whole genome shotgun (WGS) entry which is preliminary data.</text>
</comment>